<comment type="subcellular location">
    <subcellularLocation>
        <location evidence="7">Cytoplasm</location>
    </subcellularLocation>
</comment>
<dbReference type="Pfam" id="PF03726">
    <property type="entry name" value="PNPase"/>
    <property type="match status" value="1"/>
</dbReference>
<evidence type="ECO:0000313" key="10">
    <source>
        <dbReference type="EMBL" id="MDY3558241.1"/>
    </source>
</evidence>
<dbReference type="Pfam" id="PF01138">
    <property type="entry name" value="RNase_PH"/>
    <property type="match status" value="2"/>
</dbReference>
<evidence type="ECO:0000256" key="8">
    <source>
        <dbReference type="SAM" id="MobiDB-lite"/>
    </source>
</evidence>
<evidence type="ECO:0000259" key="9">
    <source>
        <dbReference type="PROSITE" id="PS50126"/>
    </source>
</evidence>
<dbReference type="PIRSF" id="PIRSF005499">
    <property type="entry name" value="PNPase"/>
    <property type="match status" value="1"/>
</dbReference>
<dbReference type="HAMAP" id="MF_01595">
    <property type="entry name" value="PNPase"/>
    <property type="match status" value="1"/>
</dbReference>
<dbReference type="SUPFAM" id="SSF54211">
    <property type="entry name" value="Ribosomal protein S5 domain 2-like"/>
    <property type="match status" value="2"/>
</dbReference>
<dbReference type="RefSeq" id="WP_320685193.1">
    <property type="nucleotide sequence ID" value="NZ_JAXBLV010000022.1"/>
</dbReference>
<evidence type="ECO:0000256" key="5">
    <source>
        <dbReference type="ARBA" id="ARBA00022842"/>
    </source>
</evidence>
<sequence>MPVKPARVECEFGGRTLVLETGKFAKQAHGAVLVTYGDTSVLVAAVEGTPIPGRDFFPLQVEYRERTYAAGKFPGGFIKRETRPSTKETLTSRLIDRPSRPLFPANYFNEVQIHCTVISSDRENDADMLALIGTSAALHVSHIPFLKPYGGLRLGRVNGELVVLPTVTQMEESDLDLIVAATRDAVCMIEGFAREMPENEMGDAIMEAHKQCAVLIDLIERLRTEAGLPTKVLPPATADNPLLEELYHKYGTQYREKYLTQGKKERNAALDAFKDEIKKVYLPEGELNPAYTPSQVSGALAALRERIFREITLGGTRIDGRAPKELRAIGAEVTVLPRTHGTALFQRGETQALVVATLGTVADEQKVDGLQDEYSKKFFLDYNFPPYSVGECKPIRAPGRREIGHGMLAERSLKAVIPPPSRFPYTIRLVSEILESNGSSSMASVCGGTLALMDAGVPIKRPVAGISVGLVMEKDHFSLLTDIQGDEDHYGDMDFKVAGTQKGVTGIQLDIKVDGINEAIVRGALEQAKEARLQILKTMLSALSAPRKEISRWAPRLIQLKINPEMIGKLIGPGGKMIRAIQEETGAKIDIEDDGTVSIASSDAEGVEAARRMVEGLTAEVKVGAVYDGKVVSMKDFGAFVEIAPGRDGLCHVSELDTGFVQRPEDVVEIGQKIQVKVIGIDDNGRVRLSRKALLAPSDEAGNGGGGGGGFGGGDRGDRGDRGERSGGGGGRRSGGGGGGRGGDRDRRRD</sequence>
<feature type="compositionally biased region" description="Basic and acidic residues" evidence="8">
    <location>
        <begin position="715"/>
        <end position="725"/>
    </location>
</feature>
<dbReference type="PANTHER" id="PTHR11252">
    <property type="entry name" value="POLYRIBONUCLEOTIDE NUCLEOTIDYLTRANSFERASE"/>
    <property type="match status" value="1"/>
</dbReference>
<dbReference type="InterPro" id="IPR015848">
    <property type="entry name" value="PNPase_PH_RNA-bd_bac/org-type"/>
</dbReference>
<comment type="similarity">
    <text evidence="1 7">Belongs to the polyribonucleotide nucleotidyltransferase family.</text>
</comment>
<evidence type="ECO:0000256" key="2">
    <source>
        <dbReference type="ARBA" id="ARBA00022490"/>
    </source>
</evidence>
<dbReference type="InterPro" id="IPR012162">
    <property type="entry name" value="PNPase"/>
</dbReference>
<keyword evidence="11" id="KW-1185">Reference proteome</keyword>
<evidence type="ECO:0000256" key="3">
    <source>
        <dbReference type="ARBA" id="ARBA00022679"/>
    </source>
</evidence>
<reference evidence="11" key="1">
    <citation type="journal article" date="2023" name="Mar. Drugs">
        <title>Gemmata algarum, a Novel Planctomycete Isolated from an Algal Mat, Displays Antimicrobial Activity.</title>
        <authorList>
            <person name="Kumar G."/>
            <person name="Kallscheuer N."/>
            <person name="Kashif M."/>
            <person name="Ahamad S."/>
            <person name="Jagadeeshwari U."/>
            <person name="Pannikurungottu S."/>
            <person name="Haufschild T."/>
            <person name="Kabuu M."/>
            <person name="Sasikala C."/>
            <person name="Jogler C."/>
            <person name="Ramana C."/>
        </authorList>
    </citation>
    <scope>NUCLEOTIDE SEQUENCE [LARGE SCALE GENOMIC DNA]</scope>
    <source>
        <strain evidence="11">JC673</strain>
    </source>
</reference>
<feature type="region of interest" description="Disordered" evidence="8">
    <location>
        <begin position="697"/>
        <end position="750"/>
    </location>
</feature>
<dbReference type="Gene3D" id="3.30.1370.10">
    <property type="entry name" value="K Homology domain, type 1"/>
    <property type="match status" value="1"/>
</dbReference>
<dbReference type="NCBIfam" id="NF008805">
    <property type="entry name" value="PRK11824.1"/>
    <property type="match status" value="1"/>
</dbReference>
<dbReference type="NCBIfam" id="TIGR03591">
    <property type="entry name" value="polynuc_phos"/>
    <property type="match status" value="1"/>
</dbReference>
<evidence type="ECO:0000256" key="6">
    <source>
        <dbReference type="ARBA" id="ARBA00022884"/>
    </source>
</evidence>
<comment type="function">
    <text evidence="7">Involved in mRNA degradation. Catalyzes the phosphorolysis of single-stranded polyribonucleotides processively in the 3'- to 5'-direction.</text>
</comment>
<comment type="cofactor">
    <cofactor evidence="7">
        <name>Mg(2+)</name>
        <dbReference type="ChEBI" id="CHEBI:18420"/>
    </cofactor>
</comment>
<protein>
    <recommendedName>
        <fullName evidence="7">Polyribonucleotide nucleotidyltransferase</fullName>
        <ecNumber evidence="7">2.7.7.8</ecNumber>
    </recommendedName>
    <alternativeName>
        <fullName evidence="7">Polynucleotide phosphorylase</fullName>
        <shortName evidence="7">PNPase</shortName>
    </alternativeName>
</protein>
<gene>
    <name evidence="7 10" type="primary">pnp</name>
    <name evidence="10" type="ORF">R5W23_004114</name>
</gene>
<keyword evidence="3 7" id="KW-0808">Transferase</keyword>
<comment type="caution">
    <text evidence="10">The sequence shown here is derived from an EMBL/GenBank/DDBJ whole genome shotgun (WGS) entry which is preliminary data.</text>
</comment>
<feature type="binding site" evidence="7">
    <location>
        <position position="488"/>
    </location>
    <ligand>
        <name>Mg(2+)</name>
        <dbReference type="ChEBI" id="CHEBI:18420"/>
    </ligand>
</feature>
<dbReference type="EC" id="2.7.7.8" evidence="7"/>
<evidence type="ECO:0000256" key="1">
    <source>
        <dbReference type="ARBA" id="ARBA00007404"/>
    </source>
</evidence>
<dbReference type="InterPro" id="IPR027408">
    <property type="entry name" value="PNPase/RNase_PH_dom_sf"/>
</dbReference>
<organism evidence="10 11">
    <name type="scientific">Gemmata algarum</name>
    <dbReference type="NCBI Taxonomy" id="2975278"/>
    <lineage>
        <taxon>Bacteria</taxon>
        <taxon>Pseudomonadati</taxon>
        <taxon>Planctomycetota</taxon>
        <taxon>Planctomycetia</taxon>
        <taxon>Gemmatales</taxon>
        <taxon>Gemmataceae</taxon>
        <taxon>Gemmata</taxon>
    </lineage>
</organism>
<dbReference type="SUPFAM" id="SSF55666">
    <property type="entry name" value="Ribonuclease PH domain 2-like"/>
    <property type="match status" value="2"/>
</dbReference>
<dbReference type="PANTHER" id="PTHR11252:SF0">
    <property type="entry name" value="POLYRIBONUCLEOTIDE NUCLEOTIDYLTRANSFERASE 1, MITOCHONDRIAL"/>
    <property type="match status" value="1"/>
</dbReference>
<keyword evidence="6 7" id="KW-0694">RNA-binding</keyword>
<dbReference type="Gene3D" id="3.30.230.70">
    <property type="entry name" value="GHMP Kinase, N-terminal domain"/>
    <property type="match status" value="2"/>
</dbReference>
<dbReference type="InterPro" id="IPR020568">
    <property type="entry name" value="Ribosomal_Su5_D2-typ_SF"/>
</dbReference>
<keyword evidence="5 7" id="KW-0460">Magnesium</keyword>
<dbReference type="Proteomes" id="UP001272242">
    <property type="component" value="Unassembled WGS sequence"/>
</dbReference>
<dbReference type="CDD" id="cd02393">
    <property type="entry name" value="KH-I_PNPase"/>
    <property type="match status" value="1"/>
</dbReference>
<dbReference type="InterPro" id="IPR036612">
    <property type="entry name" value="KH_dom_type_1_sf"/>
</dbReference>
<dbReference type="EMBL" id="JAXBLV010000022">
    <property type="protein sequence ID" value="MDY3558241.1"/>
    <property type="molecule type" value="Genomic_DNA"/>
</dbReference>
<dbReference type="InterPro" id="IPR015847">
    <property type="entry name" value="ExoRNase_PH_dom2"/>
</dbReference>
<dbReference type="CDD" id="cd04472">
    <property type="entry name" value="S1_PNPase"/>
    <property type="match status" value="1"/>
</dbReference>
<dbReference type="Gene3D" id="2.40.50.140">
    <property type="entry name" value="Nucleic acid-binding proteins"/>
    <property type="match status" value="1"/>
</dbReference>
<keyword evidence="7" id="KW-0479">Metal-binding</keyword>
<feature type="compositionally biased region" description="Gly residues" evidence="8">
    <location>
        <begin position="726"/>
        <end position="741"/>
    </location>
</feature>
<dbReference type="InterPro" id="IPR001247">
    <property type="entry name" value="ExoRNase_PH_dom1"/>
</dbReference>
<dbReference type="SUPFAM" id="SSF50249">
    <property type="entry name" value="Nucleic acid-binding proteins"/>
    <property type="match status" value="1"/>
</dbReference>
<evidence type="ECO:0000256" key="4">
    <source>
        <dbReference type="ARBA" id="ARBA00022695"/>
    </source>
</evidence>
<dbReference type="InterPro" id="IPR012340">
    <property type="entry name" value="NA-bd_OB-fold"/>
</dbReference>
<keyword evidence="2 7" id="KW-0963">Cytoplasm</keyword>
<dbReference type="SUPFAM" id="SSF54791">
    <property type="entry name" value="Eukaryotic type KH-domain (KH-domain type I)"/>
    <property type="match status" value="1"/>
</dbReference>
<dbReference type="PROSITE" id="PS50084">
    <property type="entry name" value="KH_TYPE_1"/>
    <property type="match status" value="1"/>
</dbReference>
<dbReference type="CDD" id="cd11364">
    <property type="entry name" value="RNase_PH_PNPase_2"/>
    <property type="match status" value="1"/>
</dbReference>
<dbReference type="CDD" id="cd11363">
    <property type="entry name" value="RNase_PH_PNPase_1"/>
    <property type="match status" value="1"/>
</dbReference>
<dbReference type="Pfam" id="PF00013">
    <property type="entry name" value="KH_1"/>
    <property type="match status" value="1"/>
</dbReference>
<comment type="catalytic activity">
    <reaction evidence="7">
        <text>RNA(n+1) + phosphate = RNA(n) + a ribonucleoside 5'-diphosphate</text>
        <dbReference type="Rhea" id="RHEA:22096"/>
        <dbReference type="Rhea" id="RHEA-COMP:14527"/>
        <dbReference type="Rhea" id="RHEA-COMP:17342"/>
        <dbReference type="ChEBI" id="CHEBI:43474"/>
        <dbReference type="ChEBI" id="CHEBI:57930"/>
        <dbReference type="ChEBI" id="CHEBI:140395"/>
        <dbReference type="EC" id="2.7.7.8"/>
    </reaction>
</comment>
<dbReference type="InterPro" id="IPR036345">
    <property type="entry name" value="ExoRNase_PH_dom2_sf"/>
</dbReference>
<dbReference type="InterPro" id="IPR004087">
    <property type="entry name" value="KH_dom"/>
</dbReference>
<evidence type="ECO:0000256" key="7">
    <source>
        <dbReference type="HAMAP-Rule" id="MF_01595"/>
    </source>
</evidence>
<feature type="compositionally biased region" description="Gly residues" evidence="8">
    <location>
        <begin position="702"/>
        <end position="714"/>
    </location>
</feature>
<feature type="binding site" evidence="7">
    <location>
        <position position="494"/>
    </location>
    <ligand>
        <name>Mg(2+)</name>
        <dbReference type="ChEBI" id="CHEBI:18420"/>
    </ligand>
</feature>
<dbReference type="Pfam" id="PF03725">
    <property type="entry name" value="RNase_PH_C"/>
    <property type="match status" value="1"/>
</dbReference>
<feature type="domain" description="S1 motif" evidence="9">
    <location>
        <begin position="624"/>
        <end position="692"/>
    </location>
</feature>
<dbReference type="PROSITE" id="PS50126">
    <property type="entry name" value="S1"/>
    <property type="match status" value="1"/>
</dbReference>
<proteinExistence type="inferred from homology"/>
<accession>A0ABU5ET22</accession>
<evidence type="ECO:0000313" key="11">
    <source>
        <dbReference type="Proteomes" id="UP001272242"/>
    </source>
</evidence>
<dbReference type="GO" id="GO:0004654">
    <property type="term" value="F:polyribonucleotide nucleotidyltransferase activity"/>
    <property type="evidence" value="ECO:0007669"/>
    <property type="project" value="UniProtKB-EC"/>
</dbReference>
<keyword evidence="4 7" id="KW-0548">Nucleotidyltransferase</keyword>
<dbReference type="InterPro" id="IPR004088">
    <property type="entry name" value="KH_dom_type_1"/>
</dbReference>
<dbReference type="SMART" id="SM00316">
    <property type="entry name" value="S1"/>
    <property type="match status" value="1"/>
</dbReference>
<dbReference type="InterPro" id="IPR003029">
    <property type="entry name" value="S1_domain"/>
</dbReference>
<dbReference type="InterPro" id="IPR036456">
    <property type="entry name" value="PNPase_PH_RNA-bd_sf"/>
</dbReference>
<dbReference type="SMART" id="SM00322">
    <property type="entry name" value="KH"/>
    <property type="match status" value="1"/>
</dbReference>
<dbReference type="SUPFAM" id="SSF46915">
    <property type="entry name" value="Polynucleotide phosphorylase/guanosine pentaphosphate synthase (PNPase/GPSI), domain 3"/>
    <property type="match status" value="1"/>
</dbReference>
<name>A0ABU5ET22_9BACT</name>
<dbReference type="Pfam" id="PF00575">
    <property type="entry name" value="S1"/>
    <property type="match status" value="1"/>
</dbReference>